<evidence type="ECO:0000313" key="3">
    <source>
        <dbReference type="Proteomes" id="UP000605733"/>
    </source>
</evidence>
<proteinExistence type="predicted"/>
<comment type="caution">
    <text evidence="2">The sequence shown here is derived from an EMBL/GenBank/DDBJ whole genome shotgun (WGS) entry which is preliminary data.</text>
</comment>
<organism evidence="2 3">
    <name type="scientific">Christiangramia forsetii</name>
    <dbReference type="NCBI Taxonomy" id="411153"/>
    <lineage>
        <taxon>Bacteria</taxon>
        <taxon>Pseudomonadati</taxon>
        <taxon>Bacteroidota</taxon>
        <taxon>Flavobacteriia</taxon>
        <taxon>Flavobacteriales</taxon>
        <taxon>Flavobacteriaceae</taxon>
        <taxon>Christiangramia</taxon>
    </lineage>
</organism>
<name>A0ABQ1WCK9_9FLAO</name>
<dbReference type="Proteomes" id="UP000605733">
    <property type="component" value="Unassembled WGS sequence"/>
</dbReference>
<feature type="region of interest" description="Disordered" evidence="1">
    <location>
        <begin position="253"/>
        <end position="277"/>
    </location>
</feature>
<dbReference type="EMBL" id="BMIX01000001">
    <property type="protein sequence ID" value="GGG24011.1"/>
    <property type="molecule type" value="Genomic_DNA"/>
</dbReference>
<evidence type="ECO:0000256" key="1">
    <source>
        <dbReference type="SAM" id="MobiDB-lite"/>
    </source>
</evidence>
<sequence length="277" mass="31983">MARRFIDTGFFKDPFVRGLQGAYKGLYVYLFLDCSSAGIWNVELDVAKLRCGIDQSVTDEQIKEVFEDKIVELEDGQKWFIKNYLKVQHNGLLKRNNKAHTSAIEELIKYDLIEEISEGEFQLSEKIIKGLPRGLQDPKVMVKVKEQGNGKGKSNGKEEKTKIIKKSKEEESEIVFPFDSNNFKTQWNHWKIYKKKEFKFDYKSLQSEQAALTELANKSDGNEKKAIAIMHQSMSNGWKGIFELKTEKNVNNRNSESNTEIAKRAMGSKTAKDFRFK</sequence>
<evidence type="ECO:0000313" key="2">
    <source>
        <dbReference type="EMBL" id="GGG24011.1"/>
    </source>
</evidence>
<dbReference type="RefSeq" id="WP_011710332.1">
    <property type="nucleotide sequence ID" value="NZ_BMIX01000001.1"/>
</dbReference>
<gene>
    <name evidence="2" type="ORF">GCM10011532_04050</name>
</gene>
<reference evidence="3" key="1">
    <citation type="journal article" date="2019" name="Int. J. Syst. Evol. Microbiol.">
        <title>The Global Catalogue of Microorganisms (GCM) 10K type strain sequencing project: providing services to taxonomists for standard genome sequencing and annotation.</title>
        <authorList>
            <consortium name="The Broad Institute Genomics Platform"/>
            <consortium name="The Broad Institute Genome Sequencing Center for Infectious Disease"/>
            <person name="Wu L."/>
            <person name="Ma J."/>
        </authorList>
    </citation>
    <scope>NUCLEOTIDE SEQUENCE [LARGE SCALE GENOMIC DNA]</scope>
    <source>
        <strain evidence="3">CGMCC 1.15422</strain>
    </source>
</reference>
<keyword evidence="3" id="KW-1185">Reference proteome</keyword>
<accession>A0ABQ1WCK9</accession>
<protein>
    <submittedName>
        <fullName evidence="2">Uncharacterized protein</fullName>
    </submittedName>
</protein>